<name>A0A812V2Z6_9DINO</name>
<dbReference type="AlphaFoldDB" id="A0A812V2Z6"/>
<evidence type="ECO:0000313" key="2">
    <source>
        <dbReference type="EMBL" id="CAE7595030.1"/>
    </source>
</evidence>
<feature type="non-terminal residue" evidence="2">
    <location>
        <position position="1"/>
    </location>
</feature>
<feature type="transmembrane region" description="Helical" evidence="1">
    <location>
        <begin position="362"/>
        <end position="388"/>
    </location>
</feature>
<evidence type="ECO:0000256" key="1">
    <source>
        <dbReference type="SAM" id="Phobius"/>
    </source>
</evidence>
<feature type="transmembrane region" description="Helical" evidence="1">
    <location>
        <begin position="400"/>
        <end position="420"/>
    </location>
</feature>
<feature type="transmembrane region" description="Helical" evidence="1">
    <location>
        <begin position="432"/>
        <end position="451"/>
    </location>
</feature>
<keyword evidence="1" id="KW-1133">Transmembrane helix</keyword>
<evidence type="ECO:0000313" key="3">
    <source>
        <dbReference type="Proteomes" id="UP000601435"/>
    </source>
</evidence>
<dbReference type="EMBL" id="CAJNJA010028154">
    <property type="protein sequence ID" value="CAE7595030.1"/>
    <property type="molecule type" value="Genomic_DNA"/>
</dbReference>
<keyword evidence="1" id="KW-0472">Membrane</keyword>
<protein>
    <submittedName>
        <fullName evidence="2">DUSP9 protein</fullName>
    </submittedName>
</protein>
<sequence length="523" mass="56071">MARGLCLPRLRTPDVSARHMAVALDAKARHALTACRILRAVGAFGLMLLALNIFSTCALGMSVRLIVEMLRTHREGNLVAFLIGAVGTVLMQSPAQAILIAGQMVASSQIDAQIGIILTIGTSIGATIGPLLLAAMPCQWPHLTRAVWGISSYQMLKLMACSSCALLLVPAEILSRGKLLGFTSALVDSMASIHLTYIDPASWVVRPVADLVVRIQEWRLKAYILGPPAVLPATGVSCITGDLHELAAAGKGCTYSCLTEPVQRTWHKLNPGYYSQLNICANALNSTVCDGDHSSCLLSSTTFWKLNVEDERILEEGGVVSGLICSLVFLYIASRLFQMADLRCLGRCRIALEKALTIPGPLASFGIMLFSLLLMHDSASIVCILTPLCGIGYLPPAKMMYLCIAAEIGSALALIAAATGELPYSKGIIQLGWVWLLCSILTMVFTAMPCVRRVALHSGLMCAAAVNEYSLVYFVLLLSLPLALAGTFALLSLWDASSVFTICILLVVLPLLVSTAAWCFWRS</sequence>
<dbReference type="Proteomes" id="UP000601435">
    <property type="component" value="Unassembled WGS sequence"/>
</dbReference>
<feature type="transmembrane region" description="Helical" evidence="1">
    <location>
        <begin position="114"/>
        <end position="135"/>
    </location>
</feature>
<feature type="transmembrane region" description="Helical" evidence="1">
    <location>
        <begin position="313"/>
        <end position="333"/>
    </location>
</feature>
<feature type="transmembrane region" description="Helical" evidence="1">
    <location>
        <begin position="37"/>
        <end position="66"/>
    </location>
</feature>
<dbReference type="OrthoDB" id="440243at2759"/>
<proteinExistence type="predicted"/>
<accession>A0A812V2Z6</accession>
<feature type="transmembrane region" description="Helical" evidence="1">
    <location>
        <begin position="78"/>
        <end position="102"/>
    </location>
</feature>
<feature type="transmembrane region" description="Helical" evidence="1">
    <location>
        <begin position="471"/>
        <end position="493"/>
    </location>
</feature>
<reference evidence="2" key="1">
    <citation type="submission" date="2021-02" db="EMBL/GenBank/DDBJ databases">
        <authorList>
            <person name="Dougan E. K."/>
            <person name="Rhodes N."/>
            <person name="Thang M."/>
            <person name="Chan C."/>
        </authorList>
    </citation>
    <scope>NUCLEOTIDE SEQUENCE</scope>
</reference>
<comment type="caution">
    <text evidence="2">The sequence shown here is derived from an EMBL/GenBank/DDBJ whole genome shotgun (WGS) entry which is preliminary data.</text>
</comment>
<keyword evidence="3" id="KW-1185">Reference proteome</keyword>
<gene>
    <name evidence="2" type="primary">DUSP9</name>
    <name evidence="2" type="ORF">SNEC2469_LOCUS17119</name>
</gene>
<keyword evidence="1" id="KW-0812">Transmembrane</keyword>
<organism evidence="2 3">
    <name type="scientific">Symbiodinium necroappetens</name>
    <dbReference type="NCBI Taxonomy" id="1628268"/>
    <lineage>
        <taxon>Eukaryota</taxon>
        <taxon>Sar</taxon>
        <taxon>Alveolata</taxon>
        <taxon>Dinophyceae</taxon>
        <taxon>Suessiales</taxon>
        <taxon>Symbiodiniaceae</taxon>
        <taxon>Symbiodinium</taxon>
    </lineage>
</organism>
<feature type="transmembrane region" description="Helical" evidence="1">
    <location>
        <begin position="499"/>
        <end position="521"/>
    </location>
</feature>